<protein>
    <recommendedName>
        <fullName evidence="1">DUF1653 domain-containing protein</fullName>
    </recommendedName>
</protein>
<dbReference type="EMBL" id="CP016895">
    <property type="protein sequence ID" value="AOA58761.1"/>
    <property type="molecule type" value="Genomic_DNA"/>
</dbReference>
<dbReference type="Proteomes" id="UP000093391">
    <property type="component" value="Chromosome"/>
</dbReference>
<feature type="domain" description="DUF1653" evidence="1">
    <location>
        <begin position="6"/>
        <end position="67"/>
    </location>
</feature>
<dbReference type="InterPro" id="IPR037135">
    <property type="entry name" value="DUF1653-like_dom_sf"/>
</dbReference>
<dbReference type="InterPro" id="IPR023387">
    <property type="entry name" value="DUF1653-like_dom"/>
</dbReference>
<proteinExistence type="predicted"/>
<sequence>MSIQRGIYQHYKGPLYQVLYTAKHSETEELLVIYQCMYGDYSIWARPLSMFQEMINMPNGQQQPRFKLYQAVQ</sequence>
<dbReference type="KEGG" id="ala:BFG52_10650"/>
<dbReference type="RefSeq" id="WP_067555830.1">
    <property type="nucleotide sequence ID" value="NZ_CP016895.1"/>
</dbReference>
<dbReference type="Pfam" id="PF07866">
    <property type="entry name" value="DUF1653"/>
    <property type="match status" value="1"/>
</dbReference>
<evidence type="ECO:0000259" key="1">
    <source>
        <dbReference type="Pfam" id="PF07866"/>
    </source>
</evidence>
<gene>
    <name evidence="2" type="ORF">BFG52_10650</name>
</gene>
<name>A0A1B2M0S0_9GAMM</name>
<keyword evidence="3" id="KW-1185">Reference proteome</keyword>
<dbReference type="Gene3D" id="2.30.30.320">
    <property type="entry name" value="DUF1653-like domain"/>
    <property type="match status" value="1"/>
</dbReference>
<accession>A0A1B2M0S0</accession>
<organism evidence="2 3">
    <name type="scientific">Acinetobacter larvae</name>
    <dbReference type="NCBI Taxonomy" id="1789224"/>
    <lineage>
        <taxon>Bacteria</taxon>
        <taxon>Pseudomonadati</taxon>
        <taxon>Pseudomonadota</taxon>
        <taxon>Gammaproteobacteria</taxon>
        <taxon>Moraxellales</taxon>
        <taxon>Moraxellaceae</taxon>
        <taxon>Acinetobacter</taxon>
    </lineage>
</organism>
<reference evidence="2 3" key="1">
    <citation type="submission" date="2016-08" db="EMBL/GenBank/DDBJ databases">
        <authorList>
            <person name="Seilhamer J.J."/>
        </authorList>
    </citation>
    <scope>NUCLEOTIDE SEQUENCE [LARGE SCALE GENOMIC DNA]</scope>
    <source>
        <strain evidence="2 3">BRTC-1</strain>
    </source>
</reference>
<evidence type="ECO:0000313" key="3">
    <source>
        <dbReference type="Proteomes" id="UP000093391"/>
    </source>
</evidence>
<dbReference type="AlphaFoldDB" id="A0A1B2M0S0"/>
<dbReference type="STRING" id="1789224.BFG52_10650"/>
<dbReference type="OrthoDB" id="371169at2"/>
<evidence type="ECO:0000313" key="2">
    <source>
        <dbReference type="EMBL" id="AOA58761.1"/>
    </source>
</evidence>